<dbReference type="InterPro" id="IPR009057">
    <property type="entry name" value="Homeodomain-like_sf"/>
</dbReference>
<gene>
    <name evidence="5" type="ORF">ACFS7Y_01560</name>
</gene>
<feature type="domain" description="HTH araC/xylS-type" evidence="4">
    <location>
        <begin position="228"/>
        <end position="326"/>
    </location>
</feature>
<dbReference type="PANTHER" id="PTHR47893">
    <property type="entry name" value="REGULATORY PROTEIN PCHR"/>
    <property type="match status" value="1"/>
</dbReference>
<evidence type="ECO:0000313" key="5">
    <source>
        <dbReference type="EMBL" id="MFD2966049.1"/>
    </source>
</evidence>
<keyword evidence="6" id="KW-1185">Reference proteome</keyword>
<dbReference type="InterPro" id="IPR018062">
    <property type="entry name" value="HTH_AraC-typ_CS"/>
</dbReference>
<evidence type="ECO:0000256" key="2">
    <source>
        <dbReference type="ARBA" id="ARBA00023125"/>
    </source>
</evidence>
<dbReference type="PROSITE" id="PS01124">
    <property type="entry name" value="HTH_ARAC_FAMILY_2"/>
    <property type="match status" value="1"/>
</dbReference>
<dbReference type="InterPro" id="IPR018060">
    <property type="entry name" value="HTH_AraC"/>
</dbReference>
<dbReference type="EMBL" id="JBHUPB010000003">
    <property type="protein sequence ID" value="MFD2966049.1"/>
    <property type="molecule type" value="Genomic_DNA"/>
</dbReference>
<accession>A0ABW6BBZ6</accession>
<dbReference type="SMART" id="SM00342">
    <property type="entry name" value="HTH_ARAC"/>
    <property type="match status" value="1"/>
</dbReference>
<protein>
    <submittedName>
        <fullName evidence="5">Helix-turn-helix transcriptional regulator</fullName>
    </submittedName>
</protein>
<evidence type="ECO:0000313" key="6">
    <source>
        <dbReference type="Proteomes" id="UP001597525"/>
    </source>
</evidence>
<reference evidence="6" key="1">
    <citation type="journal article" date="2019" name="Int. J. Syst. Evol. Microbiol.">
        <title>The Global Catalogue of Microorganisms (GCM) 10K type strain sequencing project: providing services to taxonomists for standard genome sequencing and annotation.</title>
        <authorList>
            <consortium name="The Broad Institute Genomics Platform"/>
            <consortium name="The Broad Institute Genome Sequencing Center for Infectious Disease"/>
            <person name="Wu L."/>
            <person name="Ma J."/>
        </authorList>
    </citation>
    <scope>NUCLEOTIDE SEQUENCE [LARGE SCALE GENOMIC DNA]</scope>
    <source>
        <strain evidence="6">KCTC 22814</strain>
    </source>
</reference>
<dbReference type="Gene3D" id="1.10.10.60">
    <property type="entry name" value="Homeodomain-like"/>
    <property type="match status" value="1"/>
</dbReference>
<dbReference type="RefSeq" id="WP_320183843.1">
    <property type="nucleotide sequence ID" value="NZ_CP138332.1"/>
</dbReference>
<keyword evidence="3" id="KW-0804">Transcription</keyword>
<dbReference type="InterPro" id="IPR053142">
    <property type="entry name" value="PchR_regulatory_protein"/>
</dbReference>
<evidence type="ECO:0000256" key="1">
    <source>
        <dbReference type="ARBA" id="ARBA00023015"/>
    </source>
</evidence>
<proteinExistence type="predicted"/>
<name>A0ABW6BBZ6_9SPHI</name>
<organism evidence="5 6">
    <name type="scientific">Sphingobacterium bambusae</name>
    <dbReference type="NCBI Taxonomy" id="662858"/>
    <lineage>
        <taxon>Bacteria</taxon>
        <taxon>Pseudomonadati</taxon>
        <taxon>Bacteroidota</taxon>
        <taxon>Sphingobacteriia</taxon>
        <taxon>Sphingobacteriales</taxon>
        <taxon>Sphingobacteriaceae</taxon>
        <taxon>Sphingobacterium</taxon>
    </lineage>
</organism>
<sequence>MHVRLYDPIANDSLLTKEYPDRYSSEWHTLSECTTNLQSASGEGFYKEIYFEGVHIGYGHARLMKSAKFAFESDFESVEMHFTLKGESLANSSRFDRGIRFSPNQHNIIYANQIQGEMHWNDKELQLFEINLEPAFFQKYLPQEQQVFDSFRNKIINQQSDLLQASNMLISQQMGQVINDIIACKRTGLFKRMYLESKIIELLMLQLEQLANDERPTSFKKADIDKIYAVKEFISQNMDRQISLIDMAHQFGTNEFTLKKGFKELFGNTVFGFWNDLKMTEAMRMLREQEMLVNEVAEAIGYQNARHFSTAFTRKFGITPSQIKKGIQAIV</sequence>
<dbReference type="InterPro" id="IPR020449">
    <property type="entry name" value="Tscrpt_reg_AraC-type_HTH"/>
</dbReference>
<comment type="caution">
    <text evidence="5">The sequence shown here is derived from an EMBL/GenBank/DDBJ whole genome shotgun (WGS) entry which is preliminary data.</text>
</comment>
<dbReference type="PROSITE" id="PS00041">
    <property type="entry name" value="HTH_ARAC_FAMILY_1"/>
    <property type="match status" value="1"/>
</dbReference>
<keyword evidence="2" id="KW-0238">DNA-binding</keyword>
<evidence type="ECO:0000259" key="4">
    <source>
        <dbReference type="PROSITE" id="PS01124"/>
    </source>
</evidence>
<dbReference type="Pfam" id="PF12833">
    <property type="entry name" value="HTH_18"/>
    <property type="match status" value="1"/>
</dbReference>
<dbReference type="PRINTS" id="PR00032">
    <property type="entry name" value="HTHARAC"/>
</dbReference>
<dbReference type="SUPFAM" id="SSF46689">
    <property type="entry name" value="Homeodomain-like"/>
    <property type="match status" value="2"/>
</dbReference>
<dbReference type="PANTHER" id="PTHR47893:SF1">
    <property type="entry name" value="REGULATORY PROTEIN PCHR"/>
    <property type="match status" value="1"/>
</dbReference>
<evidence type="ECO:0000256" key="3">
    <source>
        <dbReference type="ARBA" id="ARBA00023163"/>
    </source>
</evidence>
<dbReference type="Proteomes" id="UP001597525">
    <property type="component" value="Unassembled WGS sequence"/>
</dbReference>
<keyword evidence="1" id="KW-0805">Transcription regulation</keyword>